<evidence type="ECO:0000313" key="3">
    <source>
        <dbReference type="Proteomes" id="UP000799750"/>
    </source>
</evidence>
<feature type="coiled-coil region" evidence="1">
    <location>
        <begin position="419"/>
        <end position="446"/>
    </location>
</feature>
<organism evidence="2 3">
    <name type="scientific">Lophium mytilinum</name>
    <dbReference type="NCBI Taxonomy" id="390894"/>
    <lineage>
        <taxon>Eukaryota</taxon>
        <taxon>Fungi</taxon>
        <taxon>Dikarya</taxon>
        <taxon>Ascomycota</taxon>
        <taxon>Pezizomycotina</taxon>
        <taxon>Dothideomycetes</taxon>
        <taxon>Pleosporomycetidae</taxon>
        <taxon>Mytilinidiales</taxon>
        <taxon>Mytilinidiaceae</taxon>
        <taxon>Lophium</taxon>
    </lineage>
</organism>
<sequence>MSRFQSTDSAEDMNNVGLAGLPADILDLLGTDCLDSDDFFNMRLTCRSIEAKTFNAFGRRYFQHVKFMLSPRSLTALEKISESEFAGFIRHLGFGLERLHSDKDRTFHDLARVNERWLEKYEQAYANELRWQEALERSQKDLAILVKVFKTLPNLKTVGVGGRNVKSRALDRIWDSENMQSWGTEQMLRRLGAADDDWTLVRQSCVVRQRSDTKTPQRTKVLYDEQKRNRTYRIVFQALQEVADRDLNLDIYVPPFWPAEQAIPLPLADSDTQKALSRTCALRLDLSNAYNDDDETKLILDTWVDEICRQVKSAISIQVSKPSGQYNIQSFLFKPLAGGGYTQLKTLKLEGVHTELQLLLEVLRKLSPTIEAIYFTYFYITKGGYDSNMMSEESYGRHGKWPDVYKVLQDLPKLKTLSLADLTEYRGQYREEAERARREITDAQSSPKYRRVWRNSFGAYGHQNIVDELEYAIKDNEEMINRDGSVYIGHKKFRLFHTRKPRPFSWSD</sequence>
<reference evidence="2" key="1">
    <citation type="journal article" date="2020" name="Stud. Mycol.">
        <title>101 Dothideomycetes genomes: a test case for predicting lifestyles and emergence of pathogens.</title>
        <authorList>
            <person name="Haridas S."/>
            <person name="Albert R."/>
            <person name="Binder M."/>
            <person name="Bloem J."/>
            <person name="Labutti K."/>
            <person name="Salamov A."/>
            <person name="Andreopoulos B."/>
            <person name="Baker S."/>
            <person name="Barry K."/>
            <person name="Bills G."/>
            <person name="Bluhm B."/>
            <person name="Cannon C."/>
            <person name="Castanera R."/>
            <person name="Culley D."/>
            <person name="Daum C."/>
            <person name="Ezra D."/>
            <person name="Gonzalez J."/>
            <person name="Henrissat B."/>
            <person name="Kuo A."/>
            <person name="Liang C."/>
            <person name="Lipzen A."/>
            <person name="Lutzoni F."/>
            <person name="Magnuson J."/>
            <person name="Mondo S."/>
            <person name="Nolan M."/>
            <person name="Ohm R."/>
            <person name="Pangilinan J."/>
            <person name="Park H.-J."/>
            <person name="Ramirez L."/>
            <person name="Alfaro M."/>
            <person name="Sun H."/>
            <person name="Tritt A."/>
            <person name="Yoshinaga Y."/>
            <person name="Zwiers L.-H."/>
            <person name="Turgeon B."/>
            <person name="Goodwin S."/>
            <person name="Spatafora J."/>
            <person name="Crous P."/>
            <person name="Grigoriev I."/>
        </authorList>
    </citation>
    <scope>NUCLEOTIDE SEQUENCE</scope>
    <source>
        <strain evidence="2">CBS 269.34</strain>
    </source>
</reference>
<dbReference type="Proteomes" id="UP000799750">
    <property type="component" value="Unassembled WGS sequence"/>
</dbReference>
<name>A0A6A6QNP3_9PEZI</name>
<keyword evidence="3" id="KW-1185">Reference proteome</keyword>
<dbReference type="EMBL" id="MU004191">
    <property type="protein sequence ID" value="KAF2493736.1"/>
    <property type="molecule type" value="Genomic_DNA"/>
</dbReference>
<dbReference type="OrthoDB" id="5279008at2759"/>
<accession>A0A6A6QNP3</accession>
<gene>
    <name evidence="2" type="ORF">BU16DRAFT_540297</name>
</gene>
<proteinExistence type="predicted"/>
<evidence type="ECO:0000256" key="1">
    <source>
        <dbReference type="SAM" id="Coils"/>
    </source>
</evidence>
<keyword evidence="1" id="KW-0175">Coiled coil</keyword>
<evidence type="ECO:0000313" key="2">
    <source>
        <dbReference type="EMBL" id="KAF2493736.1"/>
    </source>
</evidence>
<protein>
    <submittedName>
        <fullName evidence="2">Uncharacterized protein</fullName>
    </submittedName>
</protein>
<dbReference type="AlphaFoldDB" id="A0A6A6QNP3"/>